<dbReference type="EMBL" id="MK072274">
    <property type="protein sequence ID" value="AYV81413.1"/>
    <property type="molecule type" value="Genomic_DNA"/>
</dbReference>
<name>A0A3G5A6F3_9VIRU</name>
<reference evidence="1" key="1">
    <citation type="submission" date="2018-10" db="EMBL/GenBank/DDBJ databases">
        <title>Hidden diversity of soil giant viruses.</title>
        <authorList>
            <person name="Schulz F."/>
            <person name="Alteio L."/>
            <person name="Goudeau D."/>
            <person name="Ryan E.M."/>
            <person name="Malmstrom R.R."/>
            <person name="Blanchard J."/>
            <person name="Woyke T."/>
        </authorList>
    </citation>
    <scope>NUCLEOTIDE SEQUENCE</scope>
    <source>
        <strain evidence="1">HAV1</strain>
    </source>
</reference>
<evidence type="ECO:0000313" key="1">
    <source>
        <dbReference type="EMBL" id="AYV81413.1"/>
    </source>
</evidence>
<protein>
    <submittedName>
        <fullName evidence="1">Uncharacterized protein</fullName>
    </submittedName>
</protein>
<proteinExistence type="predicted"/>
<gene>
    <name evidence="1" type="ORF">Harvfovirus32_9</name>
</gene>
<organism evidence="1">
    <name type="scientific">Harvfovirus sp</name>
    <dbReference type="NCBI Taxonomy" id="2487768"/>
    <lineage>
        <taxon>Viruses</taxon>
        <taxon>Varidnaviria</taxon>
        <taxon>Bamfordvirae</taxon>
        <taxon>Nucleocytoviricota</taxon>
        <taxon>Megaviricetes</taxon>
        <taxon>Imitervirales</taxon>
        <taxon>Mimiviridae</taxon>
        <taxon>Klosneuvirinae</taxon>
    </lineage>
</organism>
<accession>A0A3G5A6F3</accession>
<sequence>MASVLMKRRSIHRMVLRHQYHALVNLLSDCDSSVTEENLIKLKTFVQTGKLSIIMIFLVRGAGDVSRREVTLPCPATWDDVDAKKLMLDKTMKPVCPVRYGGCTLLALCESARARFRTIYDSFFAEGFCDQKIVLMNEAVSEVRVFNPRTGARSMDINNAHVMNEMMKVRGRMNEIKLVQTHFRDPSIDYRNCAFSVEYNYVWVRRKTIFTLLRLTDDIAIHVRRFDFNNAFLKVSCCYEVSTVLFDRHYLLLISKNSEYTQIITVDVNTGFAVDKYLLNIRTDLEKVVSRPIGAIDFQIIPPSAAEIADSERFLSKILCMLPTVLVAICVEFCLF</sequence>